<keyword evidence="2" id="KW-0732">Signal</keyword>
<name>A0ABT6MX31_9SPHN</name>
<evidence type="ECO:0000256" key="1">
    <source>
        <dbReference type="SAM" id="MobiDB-lite"/>
    </source>
</evidence>
<keyword evidence="4" id="KW-1185">Reference proteome</keyword>
<evidence type="ECO:0000313" key="3">
    <source>
        <dbReference type="EMBL" id="MDH7637363.1"/>
    </source>
</evidence>
<dbReference type="EMBL" id="JARYGZ010000001">
    <property type="protein sequence ID" value="MDH7637363.1"/>
    <property type="molecule type" value="Genomic_DNA"/>
</dbReference>
<feature type="region of interest" description="Disordered" evidence="1">
    <location>
        <begin position="610"/>
        <end position="629"/>
    </location>
</feature>
<sequence length="645" mass="71120">MKPRHFALAILALTTSASTTWAQAPAAPPASSIPARYQNFRAAIYIAVGDARKLADRATFDRQYARAASQLHFDKVYIEAYRDHDFATDDELEKVKSYFAEKGIETAGGITLAAGGKNGQFGTFDYEDPADRAECERAARLAARHFNEVILDDFFFYTSKSDADIAAKGKRSWTQYRLDTMRKVARDLVIGPAKAANPHVRMIIKYPNWYEHFQGLGYDLDQEARMFDGIHTGTESRDPTLTDQLLQQYESYEIIRYYDNIRPGANTGGWVDEASTRDIDRYAEQLWDTLFAKTGEVTLFNWRPMSNDDAAEAGIRPWAHQATSFDWQAELRRWRSSGNDLPPGWGRAAGLALESVDKVLGSLGNPIGIASYKPYQSSGEDFLHNYLGMIGLPIELSPNFPDKANTILLTQAAAADPAIVGKIEGALKRGATVIVTSGLVEALQDKGFHDLAEWTPTGRRVLIDQFVEGFGAGNGTSLNAADATQKPILFPDVRFYTNDSWAIVRGVAGAKGFPLLLMNHYSAGTLYMLTVPENPSDLYALPPAVLSQIRAVAQKTMPVWIDAPAQVSLFAYDNDTFVVQSFRAEATPVTLHIAGHALQDLQTGATLNTAPQTSAESSDGRNTDTRNIVPTVIPPHSYVAFRVIR</sequence>
<gene>
    <name evidence="3" type="ORF">QGN17_01345</name>
</gene>
<proteinExistence type="predicted"/>
<protein>
    <submittedName>
        <fullName evidence="3">Uncharacterized protein</fullName>
    </submittedName>
</protein>
<feature type="signal peptide" evidence="2">
    <location>
        <begin position="1"/>
        <end position="22"/>
    </location>
</feature>
<evidence type="ECO:0000313" key="4">
    <source>
        <dbReference type="Proteomes" id="UP001160625"/>
    </source>
</evidence>
<evidence type="ECO:0000256" key="2">
    <source>
        <dbReference type="SAM" id="SignalP"/>
    </source>
</evidence>
<reference evidence="3" key="1">
    <citation type="submission" date="2023-04" db="EMBL/GenBank/DDBJ databases">
        <title>Sphingomonas sp. MAHUQ-71 isolated from rice field.</title>
        <authorList>
            <person name="Huq M.A."/>
        </authorList>
    </citation>
    <scope>NUCLEOTIDE SEQUENCE</scope>
    <source>
        <strain evidence="3">MAHUQ-71</strain>
    </source>
</reference>
<dbReference type="Proteomes" id="UP001160625">
    <property type="component" value="Unassembled WGS sequence"/>
</dbReference>
<accession>A0ABT6MX31</accession>
<dbReference type="RefSeq" id="WP_281042719.1">
    <property type="nucleotide sequence ID" value="NZ_JARYGZ010000001.1"/>
</dbReference>
<feature type="chain" id="PRO_5047295423" evidence="2">
    <location>
        <begin position="23"/>
        <end position="645"/>
    </location>
</feature>
<organism evidence="3 4">
    <name type="scientific">Sphingomonas oryzagri</name>
    <dbReference type="NCBI Taxonomy" id="3042314"/>
    <lineage>
        <taxon>Bacteria</taxon>
        <taxon>Pseudomonadati</taxon>
        <taxon>Pseudomonadota</taxon>
        <taxon>Alphaproteobacteria</taxon>
        <taxon>Sphingomonadales</taxon>
        <taxon>Sphingomonadaceae</taxon>
        <taxon>Sphingomonas</taxon>
    </lineage>
</organism>
<comment type="caution">
    <text evidence="3">The sequence shown here is derived from an EMBL/GenBank/DDBJ whole genome shotgun (WGS) entry which is preliminary data.</text>
</comment>